<sequence length="503" mass="58432">MIHNKIQLVVLLGILTKASCGPYQFILIEEPKTWAEAQSYCREKHTALVTVQSDEDRAKLKEAANAVKFQSVAWVGLHRDVWRWSNQSMAISYSRDLRYWLWSDYTNALWSYLRWQYKQPDNANGTEDCVSANVDGQLADATCSTPLPFYCRENTRIQRVRVAVKSDGYLDESAVTAAIKRKKPDALEIMEHKLFTLLALIGFSASPVRQQSMNVYYFVSELKTFSEAQLYCRETYTDLATIENMDDLNTLPAGQVTNTGAWIGLMQTGYFYWQWALADRRFYKDGEMEYRNWAAFEPNNGMFQDCAIMTYQGQFQSINCLNLYSFICYDANSIGQQYVYISFLYTWSEAQRYCRKYYTDLVSVRNLDENNRIKELIPLLESAYIGLSRDDFAWSDGSRSPFRNWDWLQPDIFGECVALTENKSWKTESCGNPRPFFCHRSVHSMRQILRLEVKSGLNVNDLNMQKAILAEIQQRLQKLGVGRITKLEWREAADGTVFQKKEH</sequence>
<feature type="domain" description="C-type lectin" evidence="2">
    <location>
        <begin position="211"/>
        <end position="329"/>
    </location>
</feature>
<dbReference type="SUPFAM" id="SSF56436">
    <property type="entry name" value="C-type lectin-like"/>
    <property type="match status" value="3"/>
</dbReference>
<dbReference type="Pfam" id="PF00059">
    <property type="entry name" value="Lectin_C"/>
    <property type="match status" value="3"/>
</dbReference>
<dbReference type="InterPro" id="IPR016187">
    <property type="entry name" value="CTDL_fold"/>
</dbReference>
<feature type="chain" id="PRO_5041668432" description="C-type lectin domain-containing protein" evidence="1">
    <location>
        <begin position="21"/>
        <end position="503"/>
    </location>
</feature>
<gene>
    <name evidence="3" type="ORF">Q8A67_001608</name>
</gene>
<dbReference type="InterPro" id="IPR016186">
    <property type="entry name" value="C-type_lectin-like/link_sf"/>
</dbReference>
<dbReference type="InterPro" id="IPR001304">
    <property type="entry name" value="C-type_lectin-like"/>
</dbReference>
<organism evidence="3 4">
    <name type="scientific">Cirrhinus molitorella</name>
    <name type="common">mud carp</name>
    <dbReference type="NCBI Taxonomy" id="172907"/>
    <lineage>
        <taxon>Eukaryota</taxon>
        <taxon>Metazoa</taxon>
        <taxon>Chordata</taxon>
        <taxon>Craniata</taxon>
        <taxon>Vertebrata</taxon>
        <taxon>Euteleostomi</taxon>
        <taxon>Actinopterygii</taxon>
        <taxon>Neopterygii</taxon>
        <taxon>Teleostei</taxon>
        <taxon>Ostariophysi</taxon>
        <taxon>Cypriniformes</taxon>
        <taxon>Cyprinidae</taxon>
        <taxon>Labeoninae</taxon>
        <taxon>Labeonini</taxon>
        <taxon>Cirrhinus</taxon>
    </lineage>
</organism>
<dbReference type="EMBL" id="JAUYZG010000002">
    <property type="protein sequence ID" value="KAK2913209.1"/>
    <property type="molecule type" value="Genomic_DNA"/>
</dbReference>
<evidence type="ECO:0000313" key="3">
    <source>
        <dbReference type="EMBL" id="KAK2913209.1"/>
    </source>
</evidence>
<feature type="domain" description="C-type lectin" evidence="2">
    <location>
        <begin position="324"/>
        <end position="439"/>
    </location>
</feature>
<feature type="domain" description="C-type lectin" evidence="2">
    <location>
        <begin position="20"/>
        <end position="152"/>
    </location>
</feature>
<dbReference type="SMART" id="SM00034">
    <property type="entry name" value="CLECT"/>
    <property type="match status" value="3"/>
</dbReference>
<keyword evidence="4" id="KW-1185">Reference proteome</keyword>
<keyword evidence="1" id="KW-0732">Signal</keyword>
<name>A0AA88TX40_9TELE</name>
<accession>A0AA88TX40</accession>
<proteinExistence type="predicted"/>
<evidence type="ECO:0000256" key="1">
    <source>
        <dbReference type="SAM" id="SignalP"/>
    </source>
</evidence>
<dbReference type="Proteomes" id="UP001187343">
    <property type="component" value="Unassembled WGS sequence"/>
</dbReference>
<evidence type="ECO:0000313" key="4">
    <source>
        <dbReference type="Proteomes" id="UP001187343"/>
    </source>
</evidence>
<dbReference type="PANTHER" id="PTHR45784">
    <property type="entry name" value="C-TYPE LECTIN DOMAIN FAMILY 20 MEMBER A-RELATED"/>
    <property type="match status" value="1"/>
</dbReference>
<comment type="caution">
    <text evidence="3">The sequence shown here is derived from an EMBL/GenBank/DDBJ whole genome shotgun (WGS) entry which is preliminary data.</text>
</comment>
<dbReference type="AlphaFoldDB" id="A0AA88TX40"/>
<dbReference type="PROSITE" id="PS50041">
    <property type="entry name" value="C_TYPE_LECTIN_2"/>
    <property type="match status" value="3"/>
</dbReference>
<feature type="signal peptide" evidence="1">
    <location>
        <begin position="1"/>
        <end position="20"/>
    </location>
</feature>
<dbReference type="PANTHER" id="PTHR45784:SF3">
    <property type="entry name" value="C-TYPE LECTIN DOMAIN FAMILY 4 MEMBER K-LIKE-RELATED"/>
    <property type="match status" value="1"/>
</dbReference>
<reference evidence="3" key="1">
    <citation type="submission" date="2023-08" db="EMBL/GenBank/DDBJ databases">
        <title>Chromosome-level Genome Assembly of mud carp (Cirrhinus molitorella).</title>
        <authorList>
            <person name="Liu H."/>
        </authorList>
    </citation>
    <scope>NUCLEOTIDE SEQUENCE</scope>
    <source>
        <strain evidence="3">Prfri</strain>
        <tissue evidence="3">Muscle</tissue>
    </source>
</reference>
<protein>
    <recommendedName>
        <fullName evidence="2">C-type lectin domain-containing protein</fullName>
    </recommendedName>
</protein>
<evidence type="ECO:0000259" key="2">
    <source>
        <dbReference type="PROSITE" id="PS50041"/>
    </source>
</evidence>
<dbReference type="Gene3D" id="3.10.100.10">
    <property type="entry name" value="Mannose-Binding Protein A, subunit A"/>
    <property type="match status" value="3"/>
</dbReference>